<keyword evidence="4" id="KW-1185">Reference proteome</keyword>
<evidence type="ECO:0000313" key="4">
    <source>
        <dbReference type="Proteomes" id="UP000716291"/>
    </source>
</evidence>
<dbReference type="InterPro" id="IPR025164">
    <property type="entry name" value="Toastrack_DUF4097"/>
</dbReference>
<dbReference type="OrthoDB" id="5570013at2759"/>
<feature type="compositionally biased region" description="Basic residues" evidence="1">
    <location>
        <begin position="148"/>
        <end position="158"/>
    </location>
</feature>
<protein>
    <recommendedName>
        <fullName evidence="2">DUF4097 domain-containing protein</fullName>
    </recommendedName>
</protein>
<feature type="compositionally biased region" description="Polar residues" evidence="1">
    <location>
        <begin position="1"/>
        <end position="14"/>
    </location>
</feature>
<dbReference type="Pfam" id="PF13349">
    <property type="entry name" value="DUF4097"/>
    <property type="match status" value="1"/>
</dbReference>
<reference evidence="3" key="1">
    <citation type="journal article" date="2020" name="Microb. Genom.">
        <title>Genetic diversity of clinical and environmental Mucorales isolates obtained from an investigation of mucormycosis cases among solid organ transplant recipients.</title>
        <authorList>
            <person name="Nguyen M.H."/>
            <person name="Kaul D."/>
            <person name="Muto C."/>
            <person name="Cheng S.J."/>
            <person name="Richter R.A."/>
            <person name="Bruno V.M."/>
            <person name="Liu G."/>
            <person name="Beyhan S."/>
            <person name="Sundermann A.J."/>
            <person name="Mounaud S."/>
            <person name="Pasculle A.W."/>
            <person name="Nierman W.C."/>
            <person name="Driscoll E."/>
            <person name="Cumbie R."/>
            <person name="Clancy C.J."/>
            <person name="Dupont C.L."/>
        </authorList>
    </citation>
    <scope>NUCLEOTIDE SEQUENCE</scope>
    <source>
        <strain evidence="3">GL11</strain>
    </source>
</reference>
<feature type="region of interest" description="Disordered" evidence="1">
    <location>
        <begin position="392"/>
        <end position="474"/>
    </location>
</feature>
<evidence type="ECO:0000256" key="1">
    <source>
        <dbReference type="SAM" id="MobiDB-lite"/>
    </source>
</evidence>
<feature type="region of interest" description="Disordered" evidence="1">
    <location>
        <begin position="144"/>
        <end position="163"/>
    </location>
</feature>
<feature type="compositionally biased region" description="Polar residues" evidence="1">
    <location>
        <begin position="70"/>
        <end position="90"/>
    </location>
</feature>
<evidence type="ECO:0000259" key="2">
    <source>
        <dbReference type="Pfam" id="PF13349"/>
    </source>
</evidence>
<dbReference type="Proteomes" id="UP000716291">
    <property type="component" value="Unassembled WGS sequence"/>
</dbReference>
<dbReference type="EMBL" id="JAANQT010001257">
    <property type="protein sequence ID" value="KAG1305887.1"/>
    <property type="molecule type" value="Genomic_DNA"/>
</dbReference>
<organism evidence="3 4">
    <name type="scientific">Rhizopus oryzae</name>
    <name type="common">Mucormycosis agent</name>
    <name type="synonym">Rhizopus arrhizus var. delemar</name>
    <dbReference type="NCBI Taxonomy" id="64495"/>
    <lineage>
        <taxon>Eukaryota</taxon>
        <taxon>Fungi</taxon>
        <taxon>Fungi incertae sedis</taxon>
        <taxon>Mucoromycota</taxon>
        <taxon>Mucoromycotina</taxon>
        <taxon>Mucoromycetes</taxon>
        <taxon>Mucorales</taxon>
        <taxon>Mucorineae</taxon>
        <taxon>Rhizopodaceae</taxon>
        <taxon>Rhizopus</taxon>
    </lineage>
</organism>
<proteinExistence type="predicted"/>
<dbReference type="AlphaFoldDB" id="A0A9P7BQN4"/>
<sequence>MKHNNNNSTQSQLDENPPPYTPHNTSTSSTYAQFPNSYPSEGTNTYPQNPSTSSSNAHGIFSSPPDYAEATSSNNNKGKQALSQRPNNFQDSLSNLLNMTSNVVGVSRRPVGLPPLRTITSTAAEAGKIAMNMVEDILTESFDDQETRRRKKNMRKIQRKEDRQRLSEQLDQFTSALSQYTGLSSFSVPQQSKRLEISQNSGPLTYEGDWSGKVCRLKTSMAPLTVRGVLTARETISIENSTGMIVLHSSLFSKQDIHIRTVHGSLSVLGQLQAGRQLDIQLANAPITIETRMEAEEAKIKTKNAPIMLTQAVVQRQLEVKTSNSPIVLHVLDIMRRDAEIDVESTNAPVTVYLPRTFSGRFHVSSTSTASVVSRTDDVRLAFEKEENNKKYGRYSSPAGIIVHKPDEHPSERPPPPYTKEPRTSDTADYGSIHDEQTGLLTPSTAKQPHPQDPEDADPDPLPLPDRASTGVNSSQNRKRWFPLLLVLCFISINIYLFGDWADPSAPERCQGQTAWADLPDRIRFGKKMEIVLDGQVSGGQLRVTPVEQGGYVKSMIMAPASLQKDMLFELQEDEEEVKLTLFMPKTDPGCIQAQLEIALPHDATRLAITFANVAIQVDPLQDLETLYIRNRNGDIALGAWSGRSLWLINANGQITASDTLTGRDWVSVENANGGIELLAVEVKDRIRLKTSSGHVRVLGSLVADDQVTVQATNGPLLLSGRTMADRVYVQNANGPIELSEVVAKEQVVLKTSNAPIRASVAGEKKNQVLVSTSNDLIDLHMTDEFEGHFVFSTSSSNGIQVAKDDSMHYTQDAGYIKRGYRHKSDDKGDLQVITSNGDIHVAFDIPS</sequence>
<accession>A0A9P7BQN4</accession>
<feature type="region of interest" description="Disordered" evidence="1">
    <location>
        <begin position="1"/>
        <end position="90"/>
    </location>
</feature>
<feature type="domain" description="DUF4097" evidence="2">
    <location>
        <begin position="569"/>
        <end position="779"/>
    </location>
</feature>
<comment type="caution">
    <text evidence="3">The sequence shown here is derived from an EMBL/GenBank/DDBJ whole genome shotgun (WGS) entry which is preliminary data.</text>
</comment>
<feature type="compositionally biased region" description="Polar residues" evidence="1">
    <location>
        <begin position="22"/>
        <end position="57"/>
    </location>
</feature>
<evidence type="ECO:0000313" key="3">
    <source>
        <dbReference type="EMBL" id="KAG1305887.1"/>
    </source>
</evidence>
<name>A0A9P7BQN4_RHIOR</name>
<gene>
    <name evidence="3" type="ORF">G6F64_008027</name>
</gene>
<feature type="compositionally biased region" description="Basic and acidic residues" evidence="1">
    <location>
        <begin position="420"/>
        <end position="437"/>
    </location>
</feature>